<dbReference type="GO" id="GO:0016285">
    <property type="term" value="F:alanyl aminopeptidase activity"/>
    <property type="evidence" value="ECO:0007669"/>
    <property type="project" value="UniProtKB-EC"/>
</dbReference>
<dbReference type="SUPFAM" id="SSF63737">
    <property type="entry name" value="Leukotriene A4 hydrolase N-terminal domain"/>
    <property type="match status" value="1"/>
</dbReference>
<keyword evidence="11" id="KW-0482">Metalloprotease</keyword>
<keyword evidence="7" id="KW-0645">Protease</keyword>
<protein>
    <recommendedName>
        <fullName evidence="5">Aminopeptidase N</fullName>
        <ecNumber evidence="4">3.4.11.2</ecNumber>
    </recommendedName>
</protein>
<feature type="active site" description="Proton acceptor" evidence="12">
    <location>
        <position position="320"/>
    </location>
</feature>
<evidence type="ECO:0000259" key="15">
    <source>
        <dbReference type="SMART" id="SM01263"/>
    </source>
</evidence>
<dbReference type="InterPro" id="IPR045357">
    <property type="entry name" value="Aminopeptidase_N-like_N"/>
</dbReference>
<evidence type="ECO:0000256" key="4">
    <source>
        <dbReference type="ARBA" id="ARBA00012564"/>
    </source>
</evidence>
<dbReference type="PANTHER" id="PTHR45726">
    <property type="entry name" value="LEUKOTRIENE A-4 HYDROLASE"/>
    <property type="match status" value="1"/>
</dbReference>
<keyword evidence="6" id="KW-0963">Cytoplasm</keyword>
<keyword evidence="8 13" id="KW-0479">Metal-binding</keyword>
<dbReference type="Proteomes" id="UP000564677">
    <property type="component" value="Unassembled WGS sequence"/>
</dbReference>
<feature type="binding site" evidence="13">
    <location>
        <position position="323"/>
    </location>
    <ligand>
        <name>Zn(2+)</name>
        <dbReference type="ChEBI" id="CHEBI:29105"/>
        <note>catalytic</note>
    </ligand>
</feature>
<dbReference type="Pfam" id="PF01433">
    <property type="entry name" value="Peptidase_M1"/>
    <property type="match status" value="1"/>
</dbReference>
<dbReference type="InterPro" id="IPR014782">
    <property type="entry name" value="Peptidase_M1_dom"/>
</dbReference>
<dbReference type="SUPFAM" id="SSF55486">
    <property type="entry name" value="Metalloproteases ('zincins'), catalytic domain"/>
    <property type="match status" value="1"/>
</dbReference>
<feature type="binding site" evidence="13">
    <location>
        <position position="319"/>
    </location>
    <ligand>
        <name>Zn(2+)</name>
        <dbReference type="ChEBI" id="CHEBI:29105"/>
        <note>catalytic</note>
    </ligand>
</feature>
<reference evidence="16 17" key="1">
    <citation type="submission" date="2020-03" db="EMBL/GenBank/DDBJ databases">
        <title>Genomic Encyclopedia of Type Strains, Phase IV (KMG-IV): sequencing the most valuable type-strain genomes for metagenomic binning, comparative biology and taxonomic classification.</title>
        <authorList>
            <person name="Goeker M."/>
        </authorList>
    </citation>
    <scope>NUCLEOTIDE SEQUENCE [LARGE SCALE GENOMIC DNA]</scope>
    <source>
        <strain evidence="16 17">DSM 4733</strain>
    </source>
</reference>
<dbReference type="SUPFAM" id="SSF48371">
    <property type="entry name" value="ARM repeat"/>
    <property type="match status" value="1"/>
</dbReference>
<dbReference type="EC" id="3.4.11.2" evidence="4"/>
<dbReference type="InterPro" id="IPR015211">
    <property type="entry name" value="Peptidase_M1_C"/>
</dbReference>
<comment type="similarity">
    <text evidence="3">Belongs to the peptidase M1 family.</text>
</comment>
<proteinExistence type="inferred from homology"/>
<dbReference type="InterPro" id="IPR042097">
    <property type="entry name" value="Aminopeptidase_N-like_N_sf"/>
</dbReference>
<dbReference type="InterPro" id="IPR027268">
    <property type="entry name" value="Peptidase_M4/M1_CTD_sf"/>
</dbReference>
<evidence type="ECO:0000313" key="16">
    <source>
        <dbReference type="EMBL" id="NIJ63755.1"/>
    </source>
</evidence>
<dbReference type="SMART" id="SM01263">
    <property type="entry name" value="Leuk-A4-hydro_C"/>
    <property type="match status" value="1"/>
</dbReference>
<keyword evidence="16" id="KW-0031">Aminopeptidase</keyword>
<dbReference type="RefSeq" id="WP_167298220.1">
    <property type="nucleotide sequence ID" value="NZ_JAASQV010000001.1"/>
</dbReference>
<feature type="signal peptide" evidence="14">
    <location>
        <begin position="1"/>
        <end position="19"/>
    </location>
</feature>
<dbReference type="InterPro" id="IPR038502">
    <property type="entry name" value="M1_LTA-4_hydro/amino_C_sf"/>
</dbReference>
<feature type="binding site" evidence="13">
    <location>
        <position position="342"/>
    </location>
    <ligand>
        <name>Zn(2+)</name>
        <dbReference type="ChEBI" id="CHEBI:29105"/>
        <note>catalytic</note>
    </ligand>
</feature>
<dbReference type="Pfam" id="PF17900">
    <property type="entry name" value="Peptidase_M1_N"/>
    <property type="match status" value="1"/>
</dbReference>
<dbReference type="Pfam" id="PF09127">
    <property type="entry name" value="Leuk-A4-hydro_C"/>
    <property type="match status" value="1"/>
</dbReference>
<dbReference type="GO" id="GO:0008270">
    <property type="term" value="F:zinc ion binding"/>
    <property type="evidence" value="ECO:0007669"/>
    <property type="project" value="InterPro"/>
</dbReference>
<evidence type="ECO:0000256" key="12">
    <source>
        <dbReference type="PIRSR" id="PIRSR634015-1"/>
    </source>
</evidence>
<gene>
    <name evidence="16" type="ORF">FHR20_000686</name>
</gene>
<evidence type="ECO:0000256" key="7">
    <source>
        <dbReference type="ARBA" id="ARBA00022670"/>
    </source>
</evidence>
<dbReference type="InterPro" id="IPR001930">
    <property type="entry name" value="Peptidase_M1"/>
</dbReference>
<dbReference type="InterPro" id="IPR034015">
    <property type="entry name" value="M1_LTA4H"/>
</dbReference>
<keyword evidence="14" id="KW-0732">Signal</keyword>
<evidence type="ECO:0000313" key="17">
    <source>
        <dbReference type="Proteomes" id="UP000564677"/>
    </source>
</evidence>
<feature type="chain" id="PRO_5030833279" description="Aminopeptidase N" evidence="14">
    <location>
        <begin position="20"/>
        <end position="624"/>
    </location>
</feature>
<comment type="subcellular location">
    <subcellularLocation>
        <location evidence="2">Cytoplasm</location>
    </subcellularLocation>
</comment>
<evidence type="ECO:0000256" key="2">
    <source>
        <dbReference type="ARBA" id="ARBA00004496"/>
    </source>
</evidence>
<keyword evidence="10 13" id="KW-0862">Zinc</keyword>
<evidence type="ECO:0000256" key="6">
    <source>
        <dbReference type="ARBA" id="ARBA00022490"/>
    </source>
</evidence>
<dbReference type="AlphaFoldDB" id="A0A7X5UWW2"/>
<evidence type="ECO:0000256" key="10">
    <source>
        <dbReference type="ARBA" id="ARBA00022833"/>
    </source>
</evidence>
<evidence type="ECO:0000256" key="9">
    <source>
        <dbReference type="ARBA" id="ARBA00022801"/>
    </source>
</evidence>
<dbReference type="Gene3D" id="3.30.2010.30">
    <property type="match status" value="1"/>
</dbReference>
<dbReference type="PANTHER" id="PTHR45726:SF3">
    <property type="entry name" value="LEUKOTRIENE A-4 HYDROLASE"/>
    <property type="match status" value="1"/>
</dbReference>
<evidence type="ECO:0000256" key="11">
    <source>
        <dbReference type="ARBA" id="ARBA00023049"/>
    </source>
</evidence>
<evidence type="ECO:0000256" key="13">
    <source>
        <dbReference type="PIRSR" id="PIRSR634015-3"/>
    </source>
</evidence>
<evidence type="ECO:0000256" key="14">
    <source>
        <dbReference type="SAM" id="SignalP"/>
    </source>
</evidence>
<feature type="domain" description="Peptidase M1 leukotriene A4 hydrolase/aminopeptidase C-terminal" evidence="15">
    <location>
        <begin position="484"/>
        <end position="621"/>
    </location>
</feature>
<dbReference type="Gene3D" id="1.25.40.320">
    <property type="entry name" value="Peptidase M1, leukotriene A4 hydrolase/aminopeptidase C-terminal domain"/>
    <property type="match status" value="1"/>
</dbReference>
<keyword evidence="17" id="KW-1185">Reference proteome</keyword>
<evidence type="ECO:0000256" key="3">
    <source>
        <dbReference type="ARBA" id="ARBA00010136"/>
    </source>
</evidence>
<organism evidence="16 17">
    <name type="scientific">Sphingomonas leidyi</name>
    <dbReference type="NCBI Taxonomy" id="68569"/>
    <lineage>
        <taxon>Bacteria</taxon>
        <taxon>Pseudomonadati</taxon>
        <taxon>Pseudomonadota</taxon>
        <taxon>Alphaproteobacteria</taxon>
        <taxon>Sphingomonadales</taxon>
        <taxon>Sphingomonadaceae</taxon>
        <taxon>Sphingomonas</taxon>
    </lineage>
</organism>
<comment type="caution">
    <text evidence="16">The sequence shown here is derived from an EMBL/GenBank/DDBJ whole genome shotgun (WGS) entry which is preliminary data.</text>
</comment>
<dbReference type="InterPro" id="IPR049980">
    <property type="entry name" value="LTA4H_cat"/>
</dbReference>
<accession>A0A7X5UWW2</accession>
<dbReference type="GO" id="GO:0005737">
    <property type="term" value="C:cytoplasm"/>
    <property type="evidence" value="ECO:0007669"/>
    <property type="project" value="UniProtKB-SubCell"/>
</dbReference>
<dbReference type="GO" id="GO:0008237">
    <property type="term" value="F:metallopeptidase activity"/>
    <property type="evidence" value="ECO:0007669"/>
    <property type="project" value="UniProtKB-KW"/>
</dbReference>
<dbReference type="PRINTS" id="PR00756">
    <property type="entry name" value="ALADIPTASE"/>
</dbReference>
<dbReference type="FunFam" id="3.30.2010.30:FF:000001">
    <property type="entry name" value="Leukotriene A(4) hydrolase"/>
    <property type="match status" value="1"/>
</dbReference>
<dbReference type="Gene3D" id="2.60.40.1730">
    <property type="entry name" value="tricorn interacting facor f3 domain"/>
    <property type="match status" value="1"/>
</dbReference>
<dbReference type="Gene3D" id="1.10.390.10">
    <property type="entry name" value="Neutral Protease Domain 2"/>
    <property type="match status" value="1"/>
</dbReference>
<feature type="active site" description="Proton donor" evidence="12">
    <location>
        <position position="403"/>
    </location>
</feature>
<dbReference type="InterPro" id="IPR016024">
    <property type="entry name" value="ARM-type_fold"/>
</dbReference>
<evidence type="ECO:0000256" key="1">
    <source>
        <dbReference type="ARBA" id="ARBA00000098"/>
    </source>
</evidence>
<sequence>MRILPALAAAIVIAAPAAAQTGKPAPILTAPEAKDAWTHAVPEVARVTHVDLNLDVDFAGKTLSGVATLDVLAAAGAKEIVLDVDDLDVISVTCPKGKPLPFAIGPRDKELGSALTVQLEGNKQILIRYKTRPGASALQWLAPELTAGKRKPYLFSQGQPINNRSWIPTQDSPGIRQTWSATLTVPAGFVAVMSGDRLDGEKGQAAPDGRRRFRFRMDKPVPPYLVAMAVGDLAFKATGKRSGVWTEPSMLDAAAHEVGDVEKMIDAAQALYGPYRWGRYDMLVLPPSFPYGGMENPTLTFLTPTIITGDRSNTDVVAHELAHSWSGNLVTNATWSDSWLNEGFTTYFENRIMEAVYGKERAAMYADLDWDGLQRDIRDAGGGDAATTRLHGDPGATFGQLDYFKGSTFLRTIEAAVGRAKWDAYLRAYFDRHAFQPQTTAGFLADLRANLIRGDKALEAKLELDRWAYRPGLPDNAVHVTSATLAAVDAKLAAFNAGGPASAVQPAGWATQQWLRFLNGLPRQQPPARLAELDGALGLSTSNNAYVRSAWAELAIANRYEPALPGIEEFVKRVGRGLLIYPIYKDLMAQGDWGKPIALRFYEGAKAGYHPNAAAGVAKIVGAE</sequence>
<dbReference type="CDD" id="cd09599">
    <property type="entry name" value="M1_LTA4H"/>
    <property type="match status" value="1"/>
</dbReference>
<comment type="catalytic activity">
    <reaction evidence="1">
        <text>Release of an N-terminal amino acid, Xaa-|-Yaa- from a peptide, amide or arylamide. Xaa is preferably Ala, but may be most amino acids including Pro (slow action). When a terminal hydrophobic residue is followed by a prolyl residue, the two may be released as an intact Xaa-Pro dipeptide.</text>
        <dbReference type="EC" id="3.4.11.2"/>
    </reaction>
</comment>
<keyword evidence="9" id="KW-0378">Hydrolase</keyword>
<dbReference type="EMBL" id="JAASQV010000001">
    <property type="protein sequence ID" value="NIJ63755.1"/>
    <property type="molecule type" value="Genomic_DNA"/>
</dbReference>
<evidence type="ECO:0000256" key="8">
    <source>
        <dbReference type="ARBA" id="ARBA00022723"/>
    </source>
</evidence>
<evidence type="ECO:0000256" key="5">
    <source>
        <dbReference type="ARBA" id="ARBA00015611"/>
    </source>
</evidence>
<comment type="cofactor">
    <cofactor evidence="13">
        <name>Zn(2+)</name>
        <dbReference type="ChEBI" id="CHEBI:29105"/>
    </cofactor>
    <text evidence="13">Binds 1 zinc ion per subunit.</text>
</comment>
<dbReference type="GO" id="GO:0006508">
    <property type="term" value="P:proteolysis"/>
    <property type="evidence" value="ECO:0007669"/>
    <property type="project" value="UniProtKB-KW"/>
</dbReference>
<name>A0A7X5UWW2_9SPHN</name>